<dbReference type="InterPro" id="IPR010987">
    <property type="entry name" value="Glutathione-S-Trfase_C-like"/>
</dbReference>
<evidence type="ECO:0000259" key="2">
    <source>
        <dbReference type="PROSITE" id="PS50405"/>
    </source>
</evidence>
<dbReference type="CDD" id="cd00570">
    <property type="entry name" value="GST_N_family"/>
    <property type="match status" value="1"/>
</dbReference>
<dbReference type="PROSITE" id="PS50404">
    <property type="entry name" value="GST_NTER"/>
    <property type="match status" value="1"/>
</dbReference>
<dbReference type="Pfam" id="PF13417">
    <property type="entry name" value="GST_N_3"/>
    <property type="match status" value="1"/>
</dbReference>
<evidence type="ECO:0000313" key="4">
    <source>
        <dbReference type="Proteomes" id="UP001269819"/>
    </source>
</evidence>
<dbReference type="SUPFAM" id="SSF52833">
    <property type="entry name" value="Thioredoxin-like"/>
    <property type="match status" value="1"/>
</dbReference>
<dbReference type="Gene3D" id="3.40.30.110">
    <property type="match status" value="2"/>
</dbReference>
<dbReference type="InterPro" id="IPR036282">
    <property type="entry name" value="Glutathione-S-Trfase_C_sf"/>
</dbReference>
<feature type="domain" description="GST C-terminal" evidence="2">
    <location>
        <begin position="115"/>
        <end position="242"/>
    </location>
</feature>
<reference evidence="3 4" key="1">
    <citation type="submission" date="2023-10" db="EMBL/GenBank/DDBJ databases">
        <title>Characteristics and mechanism of a salt-tolerant marine origin heterotrophic nitrifying- aerobic denitrifying bacteria Marinobacter xestospongiae HN1.</title>
        <authorList>
            <person name="Qi R."/>
        </authorList>
    </citation>
    <scope>NUCLEOTIDE SEQUENCE [LARGE SCALE GENOMIC DNA]</scope>
    <source>
        <strain evidence="3 4">HN1</strain>
    </source>
</reference>
<keyword evidence="4" id="KW-1185">Reference proteome</keyword>
<comment type="caution">
    <text evidence="3">The sequence shown here is derived from an EMBL/GenBank/DDBJ whole genome shotgun (WGS) entry which is preliminary data.</text>
</comment>
<feature type="domain" description="GST N-terminal" evidence="1">
    <location>
        <begin position="2"/>
        <end position="81"/>
    </location>
</feature>
<dbReference type="RefSeq" id="WP_316972781.1">
    <property type="nucleotide sequence ID" value="NZ_JAWIIJ010000002.1"/>
</dbReference>
<organism evidence="3 4">
    <name type="scientific">Marinobacter xestospongiae</name>
    <dbReference type="NCBI Taxonomy" id="994319"/>
    <lineage>
        <taxon>Bacteria</taxon>
        <taxon>Pseudomonadati</taxon>
        <taxon>Pseudomonadota</taxon>
        <taxon>Gammaproteobacteria</taxon>
        <taxon>Pseudomonadales</taxon>
        <taxon>Marinobacteraceae</taxon>
        <taxon>Marinobacter</taxon>
    </lineage>
</organism>
<proteinExistence type="predicted"/>
<dbReference type="PROSITE" id="PS50405">
    <property type="entry name" value="GST_CTER"/>
    <property type="match status" value="1"/>
</dbReference>
<dbReference type="SUPFAM" id="SSF47616">
    <property type="entry name" value="GST C-terminal domain-like"/>
    <property type="match status" value="1"/>
</dbReference>
<evidence type="ECO:0000259" key="1">
    <source>
        <dbReference type="PROSITE" id="PS50404"/>
    </source>
</evidence>
<protein>
    <submittedName>
        <fullName evidence="3">Glutathione S-transferase family protein</fullName>
    </submittedName>
</protein>
<sequence length="306" mass="33841">MQELILYHYPLSPFSEKIRAMLGYTGLAWHSVIVREMPPRPELATLAGGYRRIPVAQLGADVFCDTRSVAREIARLGNAPELVVEHQSEQIQAFVAEADQAVFLASLITAGGPGVLWKMIRQTSLVDTWQFLRDRAGIARLAKVKADSPWQAKQRLDNHHALMNDRLQQQPFLFGDTPCIADFSAYHSLWFLCDFAGKPVLRKWPAVAEWFGRMRAFGHGQPEPMTSDDALALAKAATPRPVDGCDEARCGDTVTVAPSDYGRNPVTGRLCHADGNTLVVAHDDPGIGTVHLHFPRHGFDLRAAVQ</sequence>
<gene>
    <name evidence="3" type="ORF">RYS15_04455</name>
</gene>
<dbReference type="Pfam" id="PF13410">
    <property type="entry name" value="GST_C_2"/>
    <property type="match status" value="1"/>
</dbReference>
<accession>A0ABU3VUG9</accession>
<evidence type="ECO:0000313" key="3">
    <source>
        <dbReference type="EMBL" id="MDV2077918.1"/>
    </source>
</evidence>
<dbReference type="EMBL" id="JAWIIJ010000002">
    <property type="protein sequence ID" value="MDV2077918.1"/>
    <property type="molecule type" value="Genomic_DNA"/>
</dbReference>
<name>A0ABU3VUG9_9GAMM</name>
<dbReference type="Proteomes" id="UP001269819">
    <property type="component" value="Unassembled WGS sequence"/>
</dbReference>
<dbReference type="InterPro" id="IPR036249">
    <property type="entry name" value="Thioredoxin-like_sf"/>
</dbReference>
<dbReference type="InterPro" id="IPR004045">
    <property type="entry name" value="Glutathione_S-Trfase_N"/>
</dbReference>